<dbReference type="AlphaFoldDB" id="A0A067TN15"/>
<name>A0A067TN15_GALM3</name>
<organism evidence="1 2">
    <name type="scientific">Galerina marginata (strain CBS 339.88)</name>
    <dbReference type="NCBI Taxonomy" id="685588"/>
    <lineage>
        <taxon>Eukaryota</taxon>
        <taxon>Fungi</taxon>
        <taxon>Dikarya</taxon>
        <taxon>Basidiomycota</taxon>
        <taxon>Agaricomycotina</taxon>
        <taxon>Agaricomycetes</taxon>
        <taxon>Agaricomycetidae</taxon>
        <taxon>Agaricales</taxon>
        <taxon>Agaricineae</taxon>
        <taxon>Strophariaceae</taxon>
        <taxon>Galerina</taxon>
    </lineage>
</organism>
<dbReference type="Proteomes" id="UP000027222">
    <property type="component" value="Unassembled WGS sequence"/>
</dbReference>
<keyword evidence="2" id="KW-1185">Reference proteome</keyword>
<sequence length="77" mass="7994">MMITRSEDLALPGLDTLTGLLGSLGLGLRDDIDDYEGVEERSDDALFGPGEHTGLAGTADHLGNALKQIGEGLGDLL</sequence>
<evidence type="ECO:0000313" key="1">
    <source>
        <dbReference type="EMBL" id="KDR80348.1"/>
    </source>
</evidence>
<proteinExistence type="predicted"/>
<gene>
    <name evidence="1" type="ORF">GALMADRAFT_1192320</name>
</gene>
<reference evidence="2" key="1">
    <citation type="journal article" date="2014" name="Proc. Natl. Acad. Sci. U.S.A.">
        <title>Extensive sampling of basidiomycete genomes demonstrates inadequacy of the white-rot/brown-rot paradigm for wood decay fungi.</title>
        <authorList>
            <person name="Riley R."/>
            <person name="Salamov A.A."/>
            <person name="Brown D.W."/>
            <person name="Nagy L.G."/>
            <person name="Floudas D."/>
            <person name="Held B.W."/>
            <person name="Levasseur A."/>
            <person name="Lombard V."/>
            <person name="Morin E."/>
            <person name="Otillar R."/>
            <person name="Lindquist E.A."/>
            <person name="Sun H."/>
            <person name="LaButti K.M."/>
            <person name="Schmutz J."/>
            <person name="Jabbour D."/>
            <person name="Luo H."/>
            <person name="Baker S.E."/>
            <person name="Pisabarro A.G."/>
            <person name="Walton J.D."/>
            <person name="Blanchette R.A."/>
            <person name="Henrissat B."/>
            <person name="Martin F."/>
            <person name="Cullen D."/>
            <person name="Hibbett D.S."/>
            <person name="Grigoriev I.V."/>
        </authorList>
    </citation>
    <scope>NUCLEOTIDE SEQUENCE [LARGE SCALE GENOMIC DNA]</scope>
    <source>
        <strain evidence="2">CBS 339.88</strain>
    </source>
</reference>
<dbReference type="EMBL" id="KL142372">
    <property type="protein sequence ID" value="KDR80348.1"/>
    <property type="molecule type" value="Genomic_DNA"/>
</dbReference>
<accession>A0A067TN15</accession>
<dbReference type="HOGENOM" id="CLU_2638231_0_0_1"/>
<protein>
    <submittedName>
        <fullName evidence="1">Uncharacterized protein</fullName>
    </submittedName>
</protein>
<evidence type="ECO:0000313" key="2">
    <source>
        <dbReference type="Proteomes" id="UP000027222"/>
    </source>
</evidence>